<sequence>MGQIQSSEVYNHKFFDGWNKTEKDEFLFGPAMTPPPGIVPNFEDPPNRTRLGFIITTTCLVITSFFWLVRVYSRLFLLRRVRLEDFAGLVAMGMYVGVIWSAYSLAAVPGFWINQWNVRVIDMSSALYALHILPIMYILTQMFGKVAILLEWIHLFVPPGTRNTLFWTCTAMIVTTVLFYTALFIAQQFYCTPYEKIWNRWVPGTCLDRRDIELPSAYFNVVTDFLILLLPQRVIWNLNTTLRKRLGVSVVFSIGLLACASAVGRTIANAELDYEGDVTYGGSEPFFWGLAECTCALLVFSIHAVPLVFASILSAPCWGRRVARYGESLKADSSSSTQPGFRAEETRSSDVPLATYERLEEGTRTANESVGSVVDIVTSASSLPSDTIIRVTHVIETHTVEVKREAPESVSDTEMRDYDTEVRGSDTPVPWRTSGERAIPF</sequence>
<dbReference type="PANTHER" id="PTHR33048:SF47">
    <property type="entry name" value="INTEGRAL MEMBRANE PROTEIN-RELATED"/>
    <property type="match status" value="1"/>
</dbReference>
<organism evidence="9 10">
    <name type="scientific">Stachybotrys elegans</name>
    <dbReference type="NCBI Taxonomy" id="80388"/>
    <lineage>
        <taxon>Eukaryota</taxon>
        <taxon>Fungi</taxon>
        <taxon>Dikarya</taxon>
        <taxon>Ascomycota</taxon>
        <taxon>Pezizomycotina</taxon>
        <taxon>Sordariomycetes</taxon>
        <taxon>Hypocreomycetidae</taxon>
        <taxon>Hypocreales</taxon>
        <taxon>Stachybotryaceae</taxon>
        <taxon>Stachybotrys</taxon>
    </lineage>
</organism>
<dbReference type="OrthoDB" id="444631at2759"/>
<feature type="transmembrane region" description="Helical" evidence="7">
    <location>
        <begin position="248"/>
        <end position="267"/>
    </location>
</feature>
<comment type="subcellular location">
    <subcellularLocation>
        <location evidence="1">Membrane</location>
        <topology evidence="1">Multi-pass membrane protein</topology>
    </subcellularLocation>
</comment>
<accession>A0A8K0WTS6</accession>
<feature type="region of interest" description="Disordered" evidence="6">
    <location>
        <begin position="329"/>
        <end position="349"/>
    </location>
</feature>
<evidence type="ECO:0000259" key="8">
    <source>
        <dbReference type="Pfam" id="PF20684"/>
    </source>
</evidence>
<feature type="transmembrane region" description="Helical" evidence="7">
    <location>
        <begin position="132"/>
        <end position="153"/>
    </location>
</feature>
<evidence type="ECO:0000256" key="4">
    <source>
        <dbReference type="ARBA" id="ARBA00023136"/>
    </source>
</evidence>
<dbReference type="InterPro" id="IPR052337">
    <property type="entry name" value="SAT4-like"/>
</dbReference>
<comment type="similarity">
    <text evidence="5">Belongs to the SAT4 family.</text>
</comment>
<keyword evidence="2 7" id="KW-0812">Transmembrane</keyword>
<evidence type="ECO:0000313" key="10">
    <source>
        <dbReference type="Proteomes" id="UP000813444"/>
    </source>
</evidence>
<evidence type="ECO:0000256" key="5">
    <source>
        <dbReference type="ARBA" id="ARBA00038359"/>
    </source>
</evidence>
<evidence type="ECO:0000256" key="7">
    <source>
        <dbReference type="SAM" id="Phobius"/>
    </source>
</evidence>
<feature type="transmembrane region" description="Helical" evidence="7">
    <location>
        <begin position="89"/>
        <end position="112"/>
    </location>
</feature>
<feature type="transmembrane region" description="Helical" evidence="7">
    <location>
        <begin position="165"/>
        <end position="186"/>
    </location>
</feature>
<feature type="transmembrane region" description="Helical" evidence="7">
    <location>
        <begin position="287"/>
        <end position="315"/>
    </location>
</feature>
<dbReference type="Pfam" id="PF20684">
    <property type="entry name" value="Fung_rhodopsin"/>
    <property type="match status" value="1"/>
</dbReference>
<feature type="region of interest" description="Disordered" evidence="6">
    <location>
        <begin position="404"/>
        <end position="441"/>
    </location>
</feature>
<gene>
    <name evidence="9" type="ORF">B0I35DRAFT_477021</name>
</gene>
<dbReference type="Proteomes" id="UP000813444">
    <property type="component" value="Unassembled WGS sequence"/>
</dbReference>
<feature type="compositionally biased region" description="Basic and acidic residues" evidence="6">
    <location>
        <begin position="404"/>
        <end position="424"/>
    </location>
</feature>
<dbReference type="AlphaFoldDB" id="A0A8K0WTS6"/>
<evidence type="ECO:0000256" key="3">
    <source>
        <dbReference type="ARBA" id="ARBA00022989"/>
    </source>
</evidence>
<reference evidence="9" key="1">
    <citation type="journal article" date="2021" name="Nat. Commun.">
        <title>Genetic determinants of endophytism in the Arabidopsis root mycobiome.</title>
        <authorList>
            <person name="Mesny F."/>
            <person name="Miyauchi S."/>
            <person name="Thiergart T."/>
            <person name="Pickel B."/>
            <person name="Atanasova L."/>
            <person name="Karlsson M."/>
            <person name="Huettel B."/>
            <person name="Barry K.W."/>
            <person name="Haridas S."/>
            <person name="Chen C."/>
            <person name="Bauer D."/>
            <person name="Andreopoulos W."/>
            <person name="Pangilinan J."/>
            <person name="LaButti K."/>
            <person name="Riley R."/>
            <person name="Lipzen A."/>
            <person name="Clum A."/>
            <person name="Drula E."/>
            <person name="Henrissat B."/>
            <person name="Kohler A."/>
            <person name="Grigoriev I.V."/>
            <person name="Martin F.M."/>
            <person name="Hacquard S."/>
        </authorList>
    </citation>
    <scope>NUCLEOTIDE SEQUENCE</scope>
    <source>
        <strain evidence="9">MPI-CAGE-CH-0235</strain>
    </source>
</reference>
<evidence type="ECO:0000256" key="1">
    <source>
        <dbReference type="ARBA" id="ARBA00004141"/>
    </source>
</evidence>
<comment type="caution">
    <text evidence="9">The sequence shown here is derived from an EMBL/GenBank/DDBJ whole genome shotgun (WGS) entry which is preliminary data.</text>
</comment>
<dbReference type="InterPro" id="IPR049326">
    <property type="entry name" value="Rhodopsin_dom_fungi"/>
</dbReference>
<evidence type="ECO:0000313" key="9">
    <source>
        <dbReference type="EMBL" id="KAH7323134.1"/>
    </source>
</evidence>
<dbReference type="GO" id="GO:0016020">
    <property type="term" value="C:membrane"/>
    <property type="evidence" value="ECO:0007669"/>
    <property type="project" value="UniProtKB-SubCell"/>
</dbReference>
<keyword evidence="3 7" id="KW-1133">Transmembrane helix</keyword>
<feature type="domain" description="Rhodopsin" evidence="8">
    <location>
        <begin position="69"/>
        <end position="303"/>
    </location>
</feature>
<proteinExistence type="inferred from homology"/>
<feature type="transmembrane region" description="Helical" evidence="7">
    <location>
        <begin position="51"/>
        <end position="69"/>
    </location>
</feature>
<dbReference type="PANTHER" id="PTHR33048">
    <property type="entry name" value="PTH11-LIKE INTEGRAL MEMBRANE PROTEIN (AFU_ORTHOLOGUE AFUA_5G11245)"/>
    <property type="match status" value="1"/>
</dbReference>
<dbReference type="EMBL" id="JAGPNK010000004">
    <property type="protein sequence ID" value="KAH7323134.1"/>
    <property type="molecule type" value="Genomic_DNA"/>
</dbReference>
<name>A0A8K0WTS6_9HYPO</name>
<keyword evidence="10" id="KW-1185">Reference proteome</keyword>
<protein>
    <recommendedName>
        <fullName evidence="8">Rhodopsin domain-containing protein</fullName>
    </recommendedName>
</protein>
<evidence type="ECO:0000256" key="2">
    <source>
        <dbReference type="ARBA" id="ARBA00022692"/>
    </source>
</evidence>
<keyword evidence="4 7" id="KW-0472">Membrane</keyword>
<evidence type="ECO:0000256" key="6">
    <source>
        <dbReference type="SAM" id="MobiDB-lite"/>
    </source>
</evidence>